<name>A0A9W6ZBM9_9STRA</name>
<dbReference type="Proteomes" id="UP001165122">
    <property type="component" value="Unassembled WGS sequence"/>
</dbReference>
<proteinExistence type="predicted"/>
<protein>
    <submittedName>
        <fullName evidence="1">Uncharacterized protein</fullName>
    </submittedName>
</protein>
<reference evidence="2" key="1">
    <citation type="journal article" date="2023" name="Commun. Biol.">
        <title>Genome analysis of Parmales, the sister group of diatoms, reveals the evolutionary specialization of diatoms from phago-mixotrophs to photoautotrophs.</title>
        <authorList>
            <person name="Ban H."/>
            <person name="Sato S."/>
            <person name="Yoshikawa S."/>
            <person name="Yamada K."/>
            <person name="Nakamura Y."/>
            <person name="Ichinomiya M."/>
            <person name="Sato N."/>
            <person name="Blanc-Mathieu R."/>
            <person name="Endo H."/>
            <person name="Kuwata A."/>
            <person name="Ogata H."/>
        </authorList>
    </citation>
    <scope>NUCLEOTIDE SEQUENCE [LARGE SCALE GENOMIC DNA]</scope>
    <source>
        <strain evidence="2">NIES 3700</strain>
    </source>
</reference>
<organism evidence="1 2">
    <name type="scientific">Triparma laevis f. longispina</name>
    <dbReference type="NCBI Taxonomy" id="1714387"/>
    <lineage>
        <taxon>Eukaryota</taxon>
        <taxon>Sar</taxon>
        <taxon>Stramenopiles</taxon>
        <taxon>Ochrophyta</taxon>
        <taxon>Bolidophyceae</taxon>
        <taxon>Parmales</taxon>
        <taxon>Triparmaceae</taxon>
        <taxon>Triparma</taxon>
    </lineage>
</organism>
<evidence type="ECO:0000313" key="1">
    <source>
        <dbReference type="EMBL" id="GMH47619.1"/>
    </source>
</evidence>
<dbReference type="EMBL" id="BRXW01000358">
    <property type="protein sequence ID" value="GMH47619.1"/>
    <property type="molecule type" value="Genomic_DNA"/>
</dbReference>
<sequence length="116" mass="12702">MLRSLTLMTGGVGPNLPLEQQVLRITKSTDMLKLRALEKLCSPEFYDDPSLLTAVDKRILELLLLRLGEQKTTGPKVVKKLAVLEGYEALGMACGAPNNNCGRASSYMTQAKDGYE</sequence>
<dbReference type="AlphaFoldDB" id="A0A9W6ZBM9"/>
<accession>A0A9W6ZBM9</accession>
<evidence type="ECO:0000313" key="2">
    <source>
        <dbReference type="Proteomes" id="UP001165122"/>
    </source>
</evidence>
<comment type="caution">
    <text evidence="1">The sequence shown here is derived from an EMBL/GenBank/DDBJ whole genome shotgun (WGS) entry which is preliminary data.</text>
</comment>
<gene>
    <name evidence="1" type="ORF">TrLO_g8206</name>
</gene>
<keyword evidence="2" id="KW-1185">Reference proteome</keyword>